<dbReference type="Proteomes" id="UP000886829">
    <property type="component" value="Unassembled WGS sequence"/>
</dbReference>
<dbReference type="GO" id="GO:0016787">
    <property type="term" value="F:hydrolase activity"/>
    <property type="evidence" value="ECO:0007669"/>
    <property type="project" value="UniProtKB-KW"/>
</dbReference>
<evidence type="ECO:0000256" key="1">
    <source>
        <dbReference type="ARBA" id="ARBA00001946"/>
    </source>
</evidence>
<evidence type="ECO:0000313" key="5">
    <source>
        <dbReference type="Proteomes" id="UP000886829"/>
    </source>
</evidence>
<evidence type="ECO:0000313" key="4">
    <source>
        <dbReference type="EMBL" id="HIX57427.1"/>
    </source>
</evidence>
<reference evidence="4" key="2">
    <citation type="submission" date="2021-04" db="EMBL/GenBank/DDBJ databases">
        <authorList>
            <person name="Gilroy R."/>
        </authorList>
    </citation>
    <scope>NUCLEOTIDE SEQUENCE</scope>
    <source>
        <strain evidence="4">USASDec5-558</strain>
    </source>
</reference>
<dbReference type="AlphaFoldDB" id="A0A9D2B0W5"/>
<dbReference type="PROSITE" id="PS00893">
    <property type="entry name" value="NUDIX_BOX"/>
    <property type="match status" value="1"/>
</dbReference>
<dbReference type="PROSITE" id="PS51462">
    <property type="entry name" value="NUDIX"/>
    <property type="match status" value="1"/>
</dbReference>
<dbReference type="PANTHER" id="PTHR43222">
    <property type="entry name" value="NUDIX HYDROLASE 23"/>
    <property type="match status" value="1"/>
</dbReference>
<reference evidence="4" key="1">
    <citation type="journal article" date="2021" name="PeerJ">
        <title>Extensive microbial diversity within the chicken gut microbiome revealed by metagenomics and culture.</title>
        <authorList>
            <person name="Gilroy R."/>
            <person name="Ravi A."/>
            <person name="Getino M."/>
            <person name="Pursley I."/>
            <person name="Horton D.L."/>
            <person name="Alikhan N.F."/>
            <person name="Baker D."/>
            <person name="Gharbi K."/>
            <person name="Hall N."/>
            <person name="Watson M."/>
            <person name="Adriaenssens E.M."/>
            <person name="Foster-Nyarko E."/>
            <person name="Jarju S."/>
            <person name="Secka A."/>
            <person name="Antonio M."/>
            <person name="Oren A."/>
            <person name="Chaudhuri R.R."/>
            <person name="La Ragione R."/>
            <person name="Hildebrand F."/>
            <person name="Pallen M.J."/>
        </authorList>
    </citation>
    <scope>NUCLEOTIDE SEQUENCE</scope>
    <source>
        <strain evidence="4">USASDec5-558</strain>
    </source>
</reference>
<dbReference type="InterPro" id="IPR000086">
    <property type="entry name" value="NUDIX_hydrolase_dom"/>
</dbReference>
<comment type="cofactor">
    <cofactor evidence="1">
        <name>Mg(2+)</name>
        <dbReference type="ChEBI" id="CHEBI:18420"/>
    </cofactor>
</comment>
<keyword evidence="2" id="KW-0378">Hydrolase</keyword>
<sequence>MSERFKPYLTVALIIEQEGKFLMVEEYQETGELCFGTIAGHVEAKESIIDAALREAVEECGCPVELDYLVGVYDYVKDYETIIRFTFKAHLKDGAAAQLKLNDPDGEIVGIKWYTKEEIYEKKHMWRTRLIGYNFDDYFKGQSIPLSAITEVRA</sequence>
<dbReference type="PANTHER" id="PTHR43222:SF11">
    <property type="entry name" value="PHOSPHATASE NUDJ"/>
    <property type="match status" value="1"/>
</dbReference>
<proteinExistence type="predicted"/>
<organism evidence="4 5">
    <name type="scientific">Candidatus Anaerobiospirillum pullistercoris</name>
    <dbReference type="NCBI Taxonomy" id="2838452"/>
    <lineage>
        <taxon>Bacteria</taxon>
        <taxon>Pseudomonadati</taxon>
        <taxon>Pseudomonadota</taxon>
        <taxon>Gammaproteobacteria</taxon>
        <taxon>Aeromonadales</taxon>
        <taxon>Succinivibrionaceae</taxon>
        <taxon>Anaerobiospirillum</taxon>
    </lineage>
</organism>
<name>A0A9D2B0W5_9GAMM</name>
<dbReference type="Gene3D" id="3.90.79.10">
    <property type="entry name" value="Nucleoside Triphosphate Pyrophosphohydrolase"/>
    <property type="match status" value="1"/>
</dbReference>
<dbReference type="EMBL" id="DXEV01000163">
    <property type="protein sequence ID" value="HIX57427.1"/>
    <property type="molecule type" value="Genomic_DNA"/>
</dbReference>
<protein>
    <submittedName>
        <fullName evidence="4">NUDIX domain-containing protein</fullName>
    </submittedName>
</protein>
<dbReference type="Pfam" id="PF00293">
    <property type="entry name" value="NUDIX"/>
    <property type="match status" value="1"/>
</dbReference>
<comment type="caution">
    <text evidence="4">The sequence shown here is derived from an EMBL/GenBank/DDBJ whole genome shotgun (WGS) entry which is preliminary data.</text>
</comment>
<dbReference type="InterPro" id="IPR020084">
    <property type="entry name" value="NUDIX_hydrolase_CS"/>
</dbReference>
<gene>
    <name evidence="4" type="ORF">H9850_08160</name>
</gene>
<evidence type="ECO:0000259" key="3">
    <source>
        <dbReference type="PROSITE" id="PS51462"/>
    </source>
</evidence>
<feature type="domain" description="Nudix hydrolase" evidence="3">
    <location>
        <begin position="6"/>
        <end position="143"/>
    </location>
</feature>
<dbReference type="InterPro" id="IPR015797">
    <property type="entry name" value="NUDIX_hydrolase-like_dom_sf"/>
</dbReference>
<evidence type="ECO:0000256" key="2">
    <source>
        <dbReference type="ARBA" id="ARBA00022801"/>
    </source>
</evidence>
<accession>A0A9D2B0W5</accession>
<dbReference type="SUPFAM" id="SSF55811">
    <property type="entry name" value="Nudix"/>
    <property type="match status" value="1"/>
</dbReference>